<evidence type="ECO:0000256" key="1">
    <source>
        <dbReference type="SAM" id="Phobius"/>
    </source>
</evidence>
<dbReference type="PROSITE" id="PS50093">
    <property type="entry name" value="PKD"/>
    <property type="match status" value="2"/>
</dbReference>
<protein>
    <recommendedName>
        <fullName evidence="2">PKD domain-containing protein</fullName>
    </recommendedName>
</protein>
<keyword evidence="1" id="KW-1133">Transmembrane helix</keyword>
<proteinExistence type="predicted"/>
<keyword evidence="1" id="KW-0812">Transmembrane</keyword>
<name>A0AA91BME6_9RHOB</name>
<dbReference type="InterPro" id="IPR013783">
    <property type="entry name" value="Ig-like_fold"/>
</dbReference>
<comment type="caution">
    <text evidence="3">The sequence shown here is derived from an EMBL/GenBank/DDBJ whole genome shotgun (WGS) entry which is preliminary data.</text>
</comment>
<reference evidence="3" key="1">
    <citation type="submission" date="2019-12" db="EMBL/GenBank/DDBJ databases">
        <title>Ruegeria JWLKs population differentiation of coral mucus and skeleton niches.</title>
        <authorList>
            <person name="Luo D."/>
        </authorList>
    </citation>
    <scope>NUCLEOTIDE SEQUENCE</scope>
    <source>
        <strain evidence="3">HKCCD6181</strain>
    </source>
</reference>
<dbReference type="Pfam" id="PF18911">
    <property type="entry name" value="PKD_4"/>
    <property type="match status" value="2"/>
</dbReference>
<keyword evidence="1" id="KW-0472">Membrane</keyword>
<feature type="domain" description="PKD" evidence="2">
    <location>
        <begin position="748"/>
        <end position="809"/>
    </location>
</feature>
<dbReference type="SUPFAM" id="SSF49299">
    <property type="entry name" value="PKD domain"/>
    <property type="match status" value="2"/>
</dbReference>
<gene>
    <name evidence="3" type="ORF">GS634_05875</name>
</gene>
<dbReference type="Gene3D" id="2.60.40.10">
    <property type="entry name" value="Immunoglobulins"/>
    <property type="match status" value="2"/>
</dbReference>
<evidence type="ECO:0000313" key="4">
    <source>
        <dbReference type="Proteomes" id="UP000597886"/>
    </source>
</evidence>
<feature type="domain" description="PKD" evidence="2">
    <location>
        <begin position="654"/>
        <end position="691"/>
    </location>
</feature>
<sequence length="1409" mass="150336">MANTRGYQVVVEASEEVLRKVIRGAWKSAECDDDPGDEGRIPEFMDVPAGETFGGFVVADGSVQIPEDQLDASLRPDITGAEIQLGVLIQIEIENPPVPSAQMLTMTADLAAAAPIGLIPGRQDVGWLLDGLPRNQVSATLTSGDPIASNIELFASEFVDKAYENGGPGGPIDPAFPSIPHVIDETELQFALGALTTDVHAEIFNDASDAAHDIETTVSGGDITISLPVYLRMFNIVVGPTVQLFFNPQDPMGIETRINITAPFSRVGSEFRTDLNAATVTVDAINPAGPENGPEGDNYIDNRDQLAAIPLVAIDLDAQISSELVSRGQELASGLGEITIAAPTVAEIEEFIGDFFHQDLEARDFVYIWGPEATDEEFEVDSITVGVTNEFLAIALNDDGGGDVGGLANFIPADRDFAIAISAAQVEASIETARIEAELSDDDLPKTFTPDGREVRLTDLDVSLRTGAIRISGKVTVVDAILGSIDVDADFFNDVGLRWQPNGSLGPTGGQQMDHFEIDSDVDPEESVLLWVLTAIAAILSFGAFGILGALVVVIVALVVRGIAESMGSEILSDEVTNTVTGITGWPENLARIGRVEAVFSDPIVIDTDGLEIAGDFTVISSCEATDVVPADSGGARSGAAASSMSLAAANEHPDAGYEWLPGDGTPAAVLPSIQHVYAASGVYTAKHALTINQPGGARSRSFSLVTVENVPPTVDAGPDLTVQEGEEVTLVARFRDVEYPDTHESMWYFGDHHAPKPGVISETNAPPAATGTSTVTHAWCDNGEYTVTVRIRDVNGGEAIDTLRVTVTNVPPKVEAGPDLYAYVCTPITLVADFRDPGWCDTHTAKWDFGDCSEPRTALIEETNEPPAAEGTATASHIYENCGDFRAICTVMDDDGAFGQDDLTVRVVHLLNPGFEDGFRSLPAGNVGRFWTPYAWLTDLAAFHAGKGNPVPQLAPIPADAFDCEGCIVRTGDRSQRVIAQRGLRVGLLQSLGANPGWDYEFSCWFTTEARSAGGYALGLDPRGGDDPRAPWVEWWTGDLDGAWRQLRGRVTAEAEAVTVFLEFSGDDPRNDALGYIDDCAFIAIQPHCPEQPKPDPEIPPRERCIDFRGQKLPSRHPVLNVGGVRFLPTKGSLLQIIGGFQPQGTPKLLLSIAGVFAHLPVVADWARLKLSFAGGKPITIIALDAAGNVLTTQTGTQQQGVQVIEVQASGMATLAMRAQEAALIELCFRPEHPRSTPSAEPEPGPGIVVNPRFDRAVAPAMFSAETTTEDRTLTETNSPHPFGLSEAAWGKLDTQLQSELAKAVTDGDDGHSVQVILRLAPDTEGNAPSFRRAETKAREDYFRRRTRPLVGTLESLGGVGIAELWLIDSVAVELSPGAIATMANDPSVVMITHSTKRQAIPENPTRP</sequence>
<accession>A0AA91BME6</accession>
<dbReference type="InterPro" id="IPR000601">
    <property type="entry name" value="PKD_dom"/>
</dbReference>
<dbReference type="CDD" id="cd00146">
    <property type="entry name" value="PKD"/>
    <property type="match status" value="1"/>
</dbReference>
<feature type="transmembrane region" description="Helical" evidence="1">
    <location>
        <begin position="528"/>
        <end position="560"/>
    </location>
</feature>
<dbReference type="Gene3D" id="2.60.120.260">
    <property type="entry name" value="Galactose-binding domain-like"/>
    <property type="match status" value="1"/>
</dbReference>
<dbReference type="InterPro" id="IPR035986">
    <property type="entry name" value="PKD_dom_sf"/>
</dbReference>
<dbReference type="EMBL" id="WVRA01000001">
    <property type="protein sequence ID" value="NOE17650.1"/>
    <property type="molecule type" value="Genomic_DNA"/>
</dbReference>
<evidence type="ECO:0000313" key="3">
    <source>
        <dbReference type="EMBL" id="NOE17650.1"/>
    </source>
</evidence>
<organism evidence="3 4">
    <name type="scientific">Ruegeria atlantica</name>
    <dbReference type="NCBI Taxonomy" id="81569"/>
    <lineage>
        <taxon>Bacteria</taxon>
        <taxon>Pseudomonadati</taxon>
        <taxon>Pseudomonadota</taxon>
        <taxon>Alphaproteobacteria</taxon>
        <taxon>Rhodobacterales</taxon>
        <taxon>Roseobacteraceae</taxon>
        <taxon>Ruegeria</taxon>
    </lineage>
</organism>
<dbReference type="RefSeq" id="WP_171328942.1">
    <property type="nucleotide sequence ID" value="NZ_WVRA01000001.1"/>
</dbReference>
<evidence type="ECO:0000259" key="2">
    <source>
        <dbReference type="PROSITE" id="PS50093"/>
    </source>
</evidence>
<dbReference type="Proteomes" id="UP000597886">
    <property type="component" value="Unassembled WGS sequence"/>
</dbReference>